<organism evidence="1 2">
    <name type="scientific">Dokdonella fugitiva</name>
    <dbReference type="NCBI Taxonomy" id="328517"/>
    <lineage>
        <taxon>Bacteria</taxon>
        <taxon>Pseudomonadati</taxon>
        <taxon>Pseudomonadota</taxon>
        <taxon>Gammaproteobacteria</taxon>
        <taxon>Lysobacterales</taxon>
        <taxon>Rhodanobacteraceae</taxon>
        <taxon>Dokdonella</taxon>
    </lineage>
</organism>
<dbReference type="AlphaFoldDB" id="A0A4R2IGR9"/>
<name>A0A4R2IGR9_9GAMM</name>
<keyword evidence="2" id="KW-1185">Reference proteome</keyword>
<sequence length="63" mass="6519">MAYASLTPAVCAIAAPRVVTALAIGVCTIEASQAGDHDWQEAAPVAQNIRIAASEEIFSDGFE</sequence>
<accession>A0A4R2IGR9</accession>
<proteinExistence type="predicted"/>
<gene>
    <name evidence="1" type="ORF">EV148_101442</name>
</gene>
<evidence type="ECO:0000313" key="1">
    <source>
        <dbReference type="EMBL" id="TCO43029.1"/>
    </source>
</evidence>
<dbReference type="Proteomes" id="UP000294862">
    <property type="component" value="Unassembled WGS sequence"/>
</dbReference>
<reference evidence="1 2" key="1">
    <citation type="journal article" date="2015" name="Stand. Genomic Sci.">
        <title>Genomic Encyclopedia of Bacterial and Archaeal Type Strains, Phase III: the genomes of soil and plant-associated and newly described type strains.</title>
        <authorList>
            <person name="Whitman W.B."/>
            <person name="Woyke T."/>
            <person name="Klenk H.P."/>
            <person name="Zhou Y."/>
            <person name="Lilburn T.G."/>
            <person name="Beck B.J."/>
            <person name="De Vos P."/>
            <person name="Vandamme P."/>
            <person name="Eisen J.A."/>
            <person name="Garrity G."/>
            <person name="Hugenholtz P."/>
            <person name="Kyrpides N.C."/>
        </authorList>
    </citation>
    <scope>NUCLEOTIDE SEQUENCE [LARGE SCALE GENOMIC DNA]</scope>
    <source>
        <strain evidence="1 2">A3</strain>
    </source>
</reference>
<evidence type="ECO:0000313" key="2">
    <source>
        <dbReference type="Proteomes" id="UP000294862"/>
    </source>
</evidence>
<dbReference type="RefSeq" id="WP_131992789.1">
    <property type="nucleotide sequence ID" value="NZ_SLWQ01000001.1"/>
</dbReference>
<dbReference type="EMBL" id="SLWQ01000001">
    <property type="protein sequence ID" value="TCO43029.1"/>
    <property type="molecule type" value="Genomic_DNA"/>
</dbReference>
<comment type="caution">
    <text evidence="1">The sequence shown here is derived from an EMBL/GenBank/DDBJ whole genome shotgun (WGS) entry which is preliminary data.</text>
</comment>
<protein>
    <submittedName>
        <fullName evidence="1">Uncharacterized protein</fullName>
    </submittedName>
</protein>